<dbReference type="Proteomes" id="UP001365542">
    <property type="component" value="Unassembled WGS sequence"/>
</dbReference>
<feature type="compositionally biased region" description="Basic residues" evidence="1">
    <location>
        <begin position="252"/>
        <end position="263"/>
    </location>
</feature>
<accession>A0AAV9WT83</accession>
<dbReference type="AlphaFoldDB" id="A0AAV9WT83"/>
<comment type="caution">
    <text evidence="3">The sequence shown here is derived from an EMBL/GenBank/DDBJ whole genome shotgun (WGS) entry which is preliminary data.</text>
</comment>
<feature type="transmembrane region" description="Helical" evidence="2">
    <location>
        <begin position="217"/>
        <end position="238"/>
    </location>
</feature>
<reference evidence="3 4" key="1">
    <citation type="submission" date="2019-10" db="EMBL/GenBank/DDBJ databases">
        <authorList>
            <person name="Palmer J.M."/>
        </authorList>
    </citation>
    <scope>NUCLEOTIDE SEQUENCE [LARGE SCALE GENOMIC DNA]</scope>
    <source>
        <strain evidence="3 4">TWF694</strain>
    </source>
</reference>
<feature type="region of interest" description="Disordered" evidence="1">
    <location>
        <begin position="248"/>
        <end position="277"/>
    </location>
</feature>
<keyword evidence="2" id="KW-1133">Transmembrane helix</keyword>
<protein>
    <recommendedName>
        <fullName evidence="5">Copper transporter</fullName>
    </recommendedName>
</protein>
<evidence type="ECO:0000313" key="3">
    <source>
        <dbReference type="EMBL" id="KAK6525228.1"/>
    </source>
</evidence>
<evidence type="ECO:0000256" key="2">
    <source>
        <dbReference type="SAM" id="Phobius"/>
    </source>
</evidence>
<keyword evidence="4" id="KW-1185">Reference proteome</keyword>
<evidence type="ECO:0000256" key="1">
    <source>
        <dbReference type="SAM" id="MobiDB-lite"/>
    </source>
</evidence>
<evidence type="ECO:0008006" key="5">
    <source>
        <dbReference type="Google" id="ProtNLM"/>
    </source>
</evidence>
<sequence length="277" mass="31430">MYRKQMSFKSTHPRGTHTKNFIMPEFHKGQDGDLENVEISMREPDSALVQATGPPPTYQSNLPPANPLPQAKDPHKPTATELLTDVVHNTLADFHQRRYTLTSTFHGIFLLLFILQISITLFYGPDPTSSQLEKSHIKYKTPTDMFVVKQHRRKAFQAALTYVSVCIIFSFIKLNMLRKTIVKTSTKKDKELSVEDVTAEISKGDKLWLGYYTLSELVILGVEVLGFLVSLWMAASLIEAQPLPQRNVTTGPKKKKKIVRPNRVKQSPGKKVAWKQP</sequence>
<organism evidence="3 4">
    <name type="scientific">Orbilia ellipsospora</name>
    <dbReference type="NCBI Taxonomy" id="2528407"/>
    <lineage>
        <taxon>Eukaryota</taxon>
        <taxon>Fungi</taxon>
        <taxon>Dikarya</taxon>
        <taxon>Ascomycota</taxon>
        <taxon>Pezizomycotina</taxon>
        <taxon>Orbiliomycetes</taxon>
        <taxon>Orbiliales</taxon>
        <taxon>Orbiliaceae</taxon>
        <taxon>Orbilia</taxon>
    </lineage>
</organism>
<dbReference type="EMBL" id="JAVHJO010000017">
    <property type="protein sequence ID" value="KAK6525228.1"/>
    <property type="molecule type" value="Genomic_DNA"/>
</dbReference>
<feature type="transmembrane region" description="Helical" evidence="2">
    <location>
        <begin position="155"/>
        <end position="174"/>
    </location>
</feature>
<keyword evidence="2" id="KW-0472">Membrane</keyword>
<keyword evidence="2" id="KW-0812">Transmembrane</keyword>
<feature type="region of interest" description="Disordered" evidence="1">
    <location>
        <begin position="51"/>
        <end position="75"/>
    </location>
</feature>
<name>A0AAV9WT83_9PEZI</name>
<gene>
    <name evidence="3" type="ORF">TWF694_005374</name>
</gene>
<feature type="transmembrane region" description="Helical" evidence="2">
    <location>
        <begin position="105"/>
        <end position="124"/>
    </location>
</feature>
<proteinExistence type="predicted"/>
<evidence type="ECO:0000313" key="4">
    <source>
        <dbReference type="Proteomes" id="UP001365542"/>
    </source>
</evidence>